<accession>T0JRQ1</accession>
<evidence type="ECO:0000313" key="2">
    <source>
        <dbReference type="EMBL" id="EQB39537.1"/>
    </source>
</evidence>
<organism evidence="2 3">
    <name type="scientific">Sulfurimonas hongkongensis</name>
    <dbReference type="NCBI Taxonomy" id="1172190"/>
    <lineage>
        <taxon>Bacteria</taxon>
        <taxon>Pseudomonadati</taxon>
        <taxon>Campylobacterota</taxon>
        <taxon>Epsilonproteobacteria</taxon>
        <taxon>Campylobacterales</taxon>
        <taxon>Sulfurimonadaceae</taxon>
        <taxon>Sulfurimonas</taxon>
    </lineage>
</organism>
<dbReference type="eggNOG" id="COG2887">
    <property type="taxonomic scope" value="Bacteria"/>
</dbReference>
<dbReference type="InterPro" id="IPR011335">
    <property type="entry name" value="Restrct_endonuc-II-like"/>
</dbReference>
<evidence type="ECO:0000259" key="1">
    <source>
        <dbReference type="Pfam" id="PF12705"/>
    </source>
</evidence>
<dbReference type="SUPFAM" id="SSF52980">
    <property type="entry name" value="Restriction endonuclease-like"/>
    <property type="match status" value="1"/>
</dbReference>
<dbReference type="STRING" id="1172190.M947_05965"/>
<dbReference type="PATRIC" id="fig|1172190.3.peg.1160"/>
<dbReference type="RefSeq" id="WP_021287457.1">
    <property type="nucleotide sequence ID" value="NZ_AUPZ01000007.1"/>
</dbReference>
<dbReference type="Gene3D" id="3.40.50.300">
    <property type="entry name" value="P-loop containing nucleotide triphosphate hydrolases"/>
    <property type="match status" value="1"/>
</dbReference>
<dbReference type="EMBL" id="AUPZ01000007">
    <property type="protein sequence ID" value="EQB39537.1"/>
    <property type="molecule type" value="Genomic_DNA"/>
</dbReference>
<dbReference type="Gene3D" id="3.90.320.10">
    <property type="match status" value="1"/>
</dbReference>
<dbReference type="InterPro" id="IPR011604">
    <property type="entry name" value="PDDEXK-like_dom_sf"/>
</dbReference>
<dbReference type="Proteomes" id="UP000015520">
    <property type="component" value="Unassembled WGS sequence"/>
</dbReference>
<dbReference type="AlphaFoldDB" id="T0JRQ1"/>
<protein>
    <recommendedName>
        <fullName evidence="1">PD-(D/E)XK endonuclease-like domain-containing protein</fullName>
    </recommendedName>
</protein>
<dbReference type="InterPro" id="IPR038726">
    <property type="entry name" value="PDDEXK_AddAB-type"/>
</dbReference>
<evidence type="ECO:0000313" key="3">
    <source>
        <dbReference type="Proteomes" id="UP000015520"/>
    </source>
</evidence>
<gene>
    <name evidence="2" type="ORF">M947_05965</name>
</gene>
<dbReference type="Pfam" id="PF12705">
    <property type="entry name" value="PDDEXK_1"/>
    <property type="match status" value="1"/>
</dbReference>
<comment type="caution">
    <text evidence="2">The sequence shown here is derived from an EMBL/GenBank/DDBJ whole genome shotgun (WGS) entry which is preliminary data.</text>
</comment>
<reference evidence="2 3" key="1">
    <citation type="submission" date="2013-07" db="EMBL/GenBank/DDBJ databases">
        <title>Sulfurimonas hongkongensis AST-10 Genome Sequencing.</title>
        <authorList>
            <person name="Cai L."/>
            <person name="Zhang T."/>
        </authorList>
    </citation>
    <scope>NUCLEOTIDE SEQUENCE [LARGE SCALE GENOMIC DNA]</scope>
    <source>
        <strain evidence="2 3">AST-10</strain>
    </source>
</reference>
<dbReference type="SUPFAM" id="SSF52540">
    <property type="entry name" value="P-loop containing nucleoside triphosphate hydrolases"/>
    <property type="match status" value="1"/>
</dbReference>
<dbReference type="OrthoDB" id="9766257at2"/>
<name>T0JRQ1_9BACT</name>
<keyword evidence="3" id="KW-1185">Reference proteome</keyword>
<feature type="domain" description="PD-(D/E)XK endonuclease-like" evidence="1">
    <location>
        <begin position="545"/>
        <end position="781"/>
    </location>
</feature>
<proteinExistence type="predicted"/>
<dbReference type="InterPro" id="IPR027417">
    <property type="entry name" value="P-loop_NTPase"/>
</dbReference>
<sequence>MHNKTIILPTARAIRHELLQIEDQTLFLPNYISMSEFLSKLCIVKDMKMVDEDSRVLLLLEASNFSSFFALRIERNFFTFTKNSSYIFKFFQELSAEMYDINELDTSDVYAEYEEHISILQELYRRYEKLCLERGILDKIFLPKLYEFNSSYAKEHKDIELRAVGHITNFEFELLLKCCEYSNIKIIFDATKFNSKMQDRLGTITKIEFEIGYRYKISLNTKEIVEKEAIKQNKNIDCESFSQSLLQVAFAKKKVYDFIQKGYEAKNIAIVLPDESMAKHLRDFDKLGNLNFAMGEPFSTSLIYQKINASCMAIENPSEENKARLQRVGDEIYKELFSLYYKKTPEIDATKLLNFFLELCEVTCEQKKIYNEQVYLLKNILPSMRDMSVKSLISMFLQRLNSTALDDVRGGEVTVMGLLETRAISFDAVVILDFSDANVPKRSDKDMFLNTNIREMAGLPTMSDRENLQKYYYEMLINSANEVAICYVNSQESSPSRFLKYLGIKEQNRQTEQDYAEILFCEPREQIVPKEDEIKFAYSFKDVILSATKLKIFLTCKRRYYYKYIKEIRNHEIPKDMPAEHEIGTAVHEALKNLYTKKSSYTDLEELKKDLHKELDAVRGKSELDKYLIEMQKRRLETFCAFEIERFSDGYRVFVCEKELKTTYAGMKLMGTIDRIDIKDNTLEVLDYKTGSYPTFTAKNFSEATDFQLEFYYLLASQLKEVSSCGYYDLKEAKIVKESFLQEKLEILASHIKDLLMIEEINFELCEDVKHCQYCEYKIMCGRE</sequence>